<evidence type="ECO:0000259" key="1">
    <source>
        <dbReference type="Pfam" id="PF07944"/>
    </source>
</evidence>
<dbReference type="EMBL" id="CP050321">
    <property type="protein sequence ID" value="QIR28600.1"/>
    <property type="molecule type" value="Genomic_DNA"/>
</dbReference>
<dbReference type="Pfam" id="PF07944">
    <property type="entry name" value="Beta-AFase-like_GH127_cat"/>
    <property type="match status" value="1"/>
</dbReference>
<name>A0A6G9RNV4_9ENTR</name>
<reference evidence="3 4" key="1">
    <citation type="submission" date="2020-02" db="EMBL/GenBank/DDBJ databases">
        <title>Whole genome PO2S7.</title>
        <authorList>
            <person name="Singha K.M."/>
        </authorList>
    </citation>
    <scope>NUCLEOTIDE SEQUENCE [LARGE SCALE GENOMIC DNA]</scope>
    <source>
        <strain evidence="3 4">PO2S7</strain>
    </source>
</reference>
<protein>
    <recommendedName>
        <fullName evidence="5">Glycoside hydrolase family 127 protein</fullName>
    </recommendedName>
</protein>
<dbReference type="PANTHER" id="PTHR31151:SF0">
    <property type="entry name" value="PROLINE-TRNA LIGASE (DUF1680)"/>
    <property type="match status" value="1"/>
</dbReference>
<dbReference type="GO" id="GO:0005975">
    <property type="term" value="P:carbohydrate metabolic process"/>
    <property type="evidence" value="ECO:0007669"/>
    <property type="project" value="InterPro"/>
</dbReference>
<keyword evidence="4" id="KW-1185">Reference proteome</keyword>
<evidence type="ECO:0008006" key="5">
    <source>
        <dbReference type="Google" id="ProtNLM"/>
    </source>
</evidence>
<dbReference type="Pfam" id="PF20736">
    <property type="entry name" value="Glyco_hydro127M"/>
    <property type="match status" value="1"/>
</dbReference>
<dbReference type="InterPro" id="IPR008928">
    <property type="entry name" value="6-hairpin_glycosidase_sf"/>
</dbReference>
<accession>A0A6G9RNV4</accession>
<evidence type="ECO:0000313" key="4">
    <source>
        <dbReference type="Proteomes" id="UP000503580"/>
    </source>
</evidence>
<organism evidence="3 4">
    <name type="scientific">Kluyvera genomosp. 3</name>
    <dbReference type="NCBI Taxonomy" id="2774055"/>
    <lineage>
        <taxon>Bacteria</taxon>
        <taxon>Pseudomonadati</taxon>
        <taxon>Pseudomonadota</taxon>
        <taxon>Gammaproteobacteria</taxon>
        <taxon>Enterobacterales</taxon>
        <taxon>Enterobacteriaceae</taxon>
        <taxon>Kluyvera</taxon>
    </lineage>
</organism>
<dbReference type="SUPFAM" id="SSF48208">
    <property type="entry name" value="Six-hairpin glycosidases"/>
    <property type="match status" value="1"/>
</dbReference>
<dbReference type="PANTHER" id="PTHR31151">
    <property type="entry name" value="PROLINE-TRNA LIGASE (DUF1680)"/>
    <property type="match status" value="1"/>
</dbReference>
<gene>
    <name evidence="3" type="ORF">GY169_18125</name>
</gene>
<dbReference type="AlphaFoldDB" id="A0A6G9RNV4"/>
<feature type="domain" description="Non-reducing end beta-L-arabinofuranosidase-like GH127 catalytic" evidence="1">
    <location>
        <begin position="274"/>
        <end position="374"/>
    </location>
</feature>
<proteinExistence type="predicted"/>
<sequence length="625" mass="70170">MKLSTVSAIPGTLSFIPPGKILPQGWLKRQLTLQAQGLSGQLEDIWPDVGANSGWLGGSGESWERGPYYLDGLLPLAYCLQDRSLIEQSQKWVEWMLNSQDNDGWFGPQNNVDWWPRMVALKVLTQYADATGDARVLPFIQRYCHYQLRHLPTRPLSDWGKARAADNVLSVLWAWKQLPEDDLLPQLAKVLLAQGDNWPDFILHRLPTGPVTYFSHLTHVVNVAMGMKYSAMQDDTQQQRLRLEEIKRCFAELDIYHGQPQGIFSGDEFLAGSAPEQGVELCAIVELMFSLENMLRIYGDAQLAERLERVAFNALPAGVSADMMSHQYHQQPNQIAASIAPRNWTYSGDDCNIFGLEPNFGCCTANFHQGWPKFCNSLFMQDEANNLASMVYAPCRVTTDAWDVCVQTDYPFNTDLIFTVNHAPTGDKTLWLRIPQWSTGSAITVNGAPLSYSDGKGYFALTREWRAGDVVTLTFERQVRTERRIHNAVSVYYGPLLMALTPGEIWRPIPGGSPSGDWELQPKKEWNYALDIHPHQGVVVRELQLHASGEQPFALESAPIKLRLSAYRLPTWKVVDNSAGPMPNSPAHAALSVQSSVLLVPYGCARLRIAQFPWLDGREKQTDVA</sequence>
<dbReference type="InterPro" id="IPR049046">
    <property type="entry name" value="Beta-AFase-like_GH127_middle"/>
</dbReference>
<evidence type="ECO:0000313" key="3">
    <source>
        <dbReference type="EMBL" id="QIR28600.1"/>
    </source>
</evidence>
<dbReference type="RefSeq" id="WP_167576525.1">
    <property type="nucleotide sequence ID" value="NZ_CP050321.1"/>
</dbReference>
<feature type="domain" description="Non-reducing end beta-L-arabinofuranosidase-like GH127 middle" evidence="2">
    <location>
        <begin position="389"/>
        <end position="476"/>
    </location>
</feature>
<dbReference type="KEGG" id="kgn:GY169_18125"/>
<dbReference type="InterPro" id="IPR012878">
    <property type="entry name" value="Beta-AFase-like_GH127_cat"/>
</dbReference>
<evidence type="ECO:0000259" key="2">
    <source>
        <dbReference type="Pfam" id="PF20736"/>
    </source>
</evidence>
<dbReference type="Proteomes" id="UP000503580">
    <property type="component" value="Chromosome"/>
</dbReference>